<comment type="catalytic activity">
    <reaction evidence="13">
        <text>(11Z,14Z)-eicosadienamide + H2O = (11Z,14Z)-eicosadienoate + NH4(+)</text>
        <dbReference type="Rhea" id="RHEA:63004"/>
        <dbReference type="ChEBI" id="CHEBI:15377"/>
        <dbReference type="ChEBI" id="CHEBI:28938"/>
        <dbReference type="ChEBI" id="CHEBI:77220"/>
        <dbReference type="ChEBI" id="CHEBI:146165"/>
    </reaction>
    <physiologicalReaction direction="left-to-right" evidence="13">
        <dbReference type="Rhea" id="RHEA:63005"/>
    </physiologicalReaction>
</comment>
<evidence type="ECO:0000256" key="6">
    <source>
        <dbReference type="ARBA" id="ARBA00022963"/>
    </source>
</evidence>
<feature type="domain" description="Amidase" evidence="41">
    <location>
        <begin position="107"/>
        <end position="546"/>
    </location>
</feature>
<dbReference type="Pfam" id="PF01425">
    <property type="entry name" value="Amidase"/>
    <property type="match status" value="1"/>
</dbReference>
<comment type="catalytic activity">
    <reaction evidence="19">
        <text>N-(9Z-hexadecenoyl) ethanolamine + H2O = (9Z)-hexadecenoate + ethanolamine</text>
        <dbReference type="Rhea" id="RHEA:35563"/>
        <dbReference type="ChEBI" id="CHEBI:15377"/>
        <dbReference type="ChEBI" id="CHEBI:32372"/>
        <dbReference type="ChEBI" id="CHEBI:57603"/>
        <dbReference type="ChEBI" id="CHEBI:71465"/>
    </reaction>
    <physiologicalReaction direction="left-to-right" evidence="19">
        <dbReference type="Rhea" id="RHEA:35564"/>
    </physiologicalReaction>
</comment>
<comment type="catalytic activity">
    <reaction evidence="24">
        <text>(9Z,12Z,15Z)-octadecatrienamide + H2O = (9Z,12Z,15Z)-octadecatrienoate + NH4(+)</text>
        <dbReference type="Rhea" id="RHEA:62976"/>
        <dbReference type="ChEBI" id="CHEBI:15377"/>
        <dbReference type="ChEBI" id="CHEBI:28938"/>
        <dbReference type="ChEBI" id="CHEBI:32387"/>
        <dbReference type="ChEBI" id="CHEBI:142684"/>
    </reaction>
    <physiologicalReaction direction="left-to-right" evidence="24">
        <dbReference type="Rhea" id="RHEA:62977"/>
    </physiologicalReaction>
</comment>
<evidence type="ECO:0000256" key="33">
    <source>
        <dbReference type="ARBA" id="ARBA00052906"/>
    </source>
</evidence>
<evidence type="ECO:0000256" key="17">
    <source>
        <dbReference type="ARBA" id="ARBA00051200"/>
    </source>
</evidence>
<name>A0A3Q3E8Q1_HIPCM</name>
<evidence type="ECO:0000256" key="30">
    <source>
        <dbReference type="ARBA" id="ARBA00052709"/>
    </source>
</evidence>
<evidence type="ECO:0000256" key="31">
    <source>
        <dbReference type="ARBA" id="ARBA00052818"/>
    </source>
</evidence>
<comment type="catalytic activity">
    <reaction evidence="33">
        <text>(15Z)-tetracosenamide + H2O = (15Z)-tetracosenoate + NH4(+)</text>
        <dbReference type="Rhea" id="RHEA:63028"/>
        <dbReference type="ChEBI" id="CHEBI:15377"/>
        <dbReference type="ChEBI" id="CHEBI:28938"/>
        <dbReference type="ChEBI" id="CHEBI:32392"/>
        <dbReference type="ChEBI" id="CHEBI:146166"/>
    </reaction>
    <physiologicalReaction direction="left-to-right" evidence="33">
        <dbReference type="Rhea" id="RHEA:63029"/>
    </physiologicalReaction>
</comment>
<sequence>MDNVKGLLQALKLDTLSSAAVLAGAAACITGTMVVLARAVDGRLDARRKMQKARNLRHDSLLRAEEAVLHYKNHPKMDPSLILSLSLADLTNKLKDGLLRPEDVFYSYMEKTINENKRLNCCTAILLESFDHLKTLESNKGGLLYGVPVSIKDNIAYKNYDSSCGLLANLGQPAEGHSVIVEVLRRQGAIPFVKTNISQGMLSYDCSNIIYGQTVNPHNLKKTSGGSSGGEAALIGGGGSILGIGSDIGGSIRIPAAFCGICGLKPTVGRLRSSSFALSVDVDGLALCMQALLCHHMFALDPTVPPVPFNMQMYKSTKPLRIGYMESDGQCPPTPSMTRSIREVKTLLEQAGHTVRPRRQRTAGRKVCFGLFLTSKGGPLDPTLKPQVLPFYLPCWLRKILLFLMRPLVNSRIKTPFRHQCFRSVVELWEQHSAVQDYIQETLAEWRRCKIDVLLCPMFGPAYNFLYCGSLAFPLGYTAIYNLLNFPAGVVPVTTVTAKDEEELAHYEGLHRDHWDKLYKQALSRGEGLPMAVQCVAPPWQDELCLRFMKEVEELVKQSRKK</sequence>
<evidence type="ECO:0000256" key="18">
    <source>
        <dbReference type="ARBA" id="ARBA00051311"/>
    </source>
</evidence>
<keyword evidence="7" id="KW-0443">Lipid metabolism</keyword>
<dbReference type="SUPFAM" id="SSF75304">
    <property type="entry name" value="Amidase signature (AS) enzymes"/>
    <property type="match status" value="1"/>
</dbReference>
<comment type="catalytic activity">
    <reaction evidence="30">
        <text>N-(5Z,8Z,11Z,14Z)-eicosatetraenoyl-glycine + H2O = (5Z,8Z,11Z,14Z)-eicosatetraenoate + glycine</text>
        <dbReference type="Rhea" id="RHEA:64108"/>
        <dbReference type="ChEBI" id="CHEBI:15377"/>
        <dbReference type="ChEBI" id="CHEBI:32395"/>
        <dbReference type="ChEBI" id="CHEBI:57305"/>
        <dbReference type="ChEBI" id="CHEBI:59002"/>
    </reaction>
    <physiologicalReaction direction="left-to-right" evidence="30">
        <dbReference type="Rhea" id="RHEA:64109"/>
    </physiologicalReaction>
</comment>
<comment type="catalytic activity">
    <reaction evidence="26">
        <text>N-docosanoyl-ethanolamine + H2O = docosanoate + ethanolamine</text>
        <dbReference type="Rhea" id="RHEA:63128"/>
        <dbReference type="ChEBI" id="CHEBI:15377"/>
        <dbReference type="ChEBI" id="CHEBI:23858"/>
        <dbReference type="ChEBI" id="CHEBI:57603"/>
        <dbReference type="ChEBI" id="CHEBI:146186"/>
    </reaction>
    <physiologicalReaction direction="left-to-right" evidence="26">
        <dbReference type="Rhea" id="RHEA:63129"/>
    </physiologicalReaction>
</comment>
<feature type="binding site" evidence="39">
    <location>
        <position position="227"/>
    </location>
    <ligand>
        <name>substrate</name>
    </ligand>
</feature>
<proteinExistence type="inferred from homology"/>
<dbReference type="GeneTree" id="ENSGT00940000163316"/>
<evidence type="ECO:0000256" key="20">
    <source>
        <dbReference type="ARBA" id="ARBA00051454"/>
    </source>
</evidence>
<dbReference type="GO" id="GO:0004040">
    <property type="term" value="F:amidase activity"/>
    <property type="evidence" value="ECO:0007669"/>
    <property type="project" value="TreeGrafter"/>
</dbReference>
<comment type="catalytic activity">
    <reaction evidence="17">
        <text>(5Z,8Z,11Z,14Z)-eicosatetraenamide + H2O = (5Z,8Z,11Z,14Z)-eicosatetraenoate + NH4(+)</text>
        <dbReference type="Rhea" id="RHEA:63016"/>
        <dbReference type="ChEBI" id="CHEBI:15377"/>
        <dbReference type="ChEBI" id="CHEBI:28938"/>
        <dbReference type="ChEBI" id="CHEBI:32395"/>
        <dbReference type="ChEBI" id="CHEBI:137830"/>
    </reaction>
    <physiologicalReaction direction="left-to-right" evidence="17">
        <dbReference type="Rhea" id="RHEA:63017"/>
    </physiologicalReaction>
</comment>
<dbReference type="PANTHER" id="PTHR45847">
    <property type="entry name" value="FATTY ACID AMIDE HYDROLASE"/>
    <property type="match status" value="1"/>
</dbReference>
<evidence type="ECO:0000256" key="25">
    <source>
        <dbReference type="ARBA" id="ARBA00052426"/>
    </source>
</evidence>
<feature type="binding site" evidence="39">
    <location>
        <begin position="248"/>
        <end position="251"/>
    </location>
    <ligand>
        <name>substrate</name>
    </ligand>
</feature>
<comment type="catalytic activity">
    <reaction evidence="15">
        <text>tetradecamide + H2O = tetradecanoate + NH4(+)</text>
        <dbReference type="Rhea" id="RHEA:62992"/>
        <dbReference type="ChEBI" id="CHEBI:15377"/>
        <dbReference type="ChEBI" id="CHEBI:28938"/>
        <dbReference type="ChEBI" id="CHEBI:30807"/>
        <dbReference type="ChEBI" id="CHEBI:137125"/>
    </reaction>
    <physiologicalReaction direction="left-to-right" evidence="15">
        <dbReference type="Rhea" id="RHEA:62993"/>
    </physiologicalReaction>
</comment>
<comment type="catalytic activity">
    <reaction evidence="14">
        <text>1-O-methyl-(5Z,8Z,11Z,14Z)-eicosatetraenoate + H2O = methanol + (5Z,8Z,11Z,14Z)-eicosatetraenoate + H(+)</text>
        <dbReference type="Rhea" id="RHEA:63052"/>
        <dbReference type="ChEBI" id="CHEBI:15377"/>
        <dbReference type="ChEBI" id="CHEBI:15378"/>
        <dbReference type="ChEBI" id="CHEBI:17790"/>
        <dbReference type="ChEBI" id="CHEBI:32395"/>
        <dbReference type="ChEBI" id="CHEBI:78033"/>
    </reaction>
    <physiologicalReaction direction="left-to-right" evidence="14">
        <dbReference type="Rhea" id="RHEA:63053"/>
    </physiologicalReaction>
</comment>
<evidence type="ECO:0000256" key="9">
    <source>
        <dbReference type="ARBA" id="ARBA00047476"/>
    </source>
</evidence>
<reference evidence="42" key="1">
    <citation type="submission" date="2025-08" db="UniProtKB">
        <authorList>
            <consortium name="Ensembl"/>
        </authorList>
    </citation>
    <scope>IDENTIFICATION</scope>
</reference>
<evidence type="ECO:0000256" key="38">
    <source>
        <dbReference type="PIRSR" id="PIRSR001221-1"/>
    </source>
</evidence>
<comment type="catalytic activity">
    <reaction evidence="28">
        <text>N-(15Z-tetracosenoyl)-taurine + H2O = (15Z)-tetracosenoate + taurine</text>
        <dbReference type="Rhea" id="RHEA:63160"/>
        <dbReference type="ChEBI" id="CHEBI:15377"/>
        <dbReference type="ChEBI" id="CHEBI:32392"/>
        <dbReference type="ChEBI" id="CHEBI:146198"/>
        <dbReference type="ChEBI" id="CHEBI:507393"/>
    </reaction>
    <physiologicalReaction direction="left-to-right" evidence="28">
        <dbReference type="Rhea" id="RHEA:63161"/>
    </physiologicalReaction>
</comment>
<evidence type="ECO:0000313" key="42">
    <source>
        <dbReference type="Ensembl" id="ENSHCOP00000027202.1"/>
    </source>
</evidence>
<evidence type="ECO:0000256" key="35">
    <source>
        <dbReference type="ARBA" id="ARBA00077111"/>
    </source>
</evidence>
<comment type="catalytic activity">
    <reaction evidence="23">
        <text>N-(9Z-octadecenoyl)-taurine + H2O = taurine + (9Z)-octadecenoate</text>
        <dbReference type="Rhea" id="RHEA:63148"/>
        <dbReference type="ChEBI" id="CHEBI:15377"/>
        <dbReference type="ChEBI" id="CHEBI:30823"/>
        <dbReference type="ChEBI" id="CHEBI:146191"/>
        <dbReference type="ChEBI" id="CHEBI:507393"/>
    </reaction>
    <physiologicalReaction direction="left-to-right" evidence="23">
        <dbReference type="Rhea" id="RHEA:63149"/>
    </physiologicalReaction>
</comment>
<accession>A0A3Q3E8Q1</accession>
<dbReference type="GO" id="GO:0017064">
    <property type="term" value="F:fatty acid amide hydrolase activity"/>
    <property type="evidence" value="ECO:0007669"/>
    <property type="project" value="UniProtKB-EC"/>
</dbReference>
<feature type="active site" description="Charge relay system" evidence="38">
    <location>
        <position position="227"/>
    </location>
</feature>
<dbReference type="EC" id="3.5.1.99" evidence="3"/>
<keyword evidence="6" id="KW-0442">Lipid degradation</keyword>
<reference evidence="42" key="2">
    <citation type="submission" date="2025-09" db="UniProtKB">
        <authorList>
            <consortium name="Ensembl"/>
        </authorList>
    </citation>
    <scope>IDENTIFICATION</scope>
</reference>
<evidence type="ECO:0000256" key="36">
    <source>
        <dbReference type="ARBA" id="ARBA00077157"/>
    </source>
</evidence>
<evidence type="ECO:0000256" key="10">
    <source>
        <dbReference type="ARBA" id="ARBA00048052"/>
    </source>
</evidence>
<evidence type="ECO:0000256" key="34">
    <source>
        <dbReference type="ARBA" id="ARBA00073178"/>
    </source>
</evidence>
<dbReference type="Proteomes" id="UP000264820">
    <property type="component" value="Unplaced"/>
</dbReference>
<evidence type="ECO:0000256" key="40">
    <source>
        <dbReference type="SAM" id="Phobius"/>
    </source>
</evidence>
<evidence type="ECO:0000256" key="29">
    <source>
        <dbReference type="ARBA" id="ARBA00052634"/>
    </source>
</evidence>
<dbReference type="PANTHER" id="PTHR45847:SF6">
    <property type="entry name" value="FATTY ACID AMIDE HYDROLASE"/>
    <property type="match status" value="1"/>
</dbReference>
<protein>
    <recommendedName>
        <fullName evidence="34">Fatty-acid amide hydrolase 1</fullName>
        <ecNumber evidence="3">3.5.1.99</ecNumber>
    </recommendedName>
    <alternativeName>
        <fullName evidence="37">Anandamide amidohydrolase 1</fullName>
    </alternativeName>
    <alternativeName>
        <fullName evidence="35">Fatty acid ester hydrolase</fullName>
    </alternativeName>
    <alternativeName>
        <fullName evidence="36">Oleamide hydrolase 1</fullName>
    </alternativeName>
</protein>
<dbReference type="InterPro" id="IPR020556">
    <property type="entry name" value="Amidase_CS"/>
</dbReference>
<evidence type="ECO:0000256" key="14">
    <source>
        <dbReference type="ARBA" id="ARBA00050481"/>
    </source>
</evidence>
<comment type="catalytic activity">
    <reaction evidence="1">
        <text>(9Z)-octadecenamide + H2O = (9Z)-octadecenoate + NH4(+)</text>
        <dbReference type="Rhea" id="RHEA:26506"/>
        <dbReference type="ChEBI" id="CHEBI:15377"/>
        <dbReference type="ChEBI" id="CHEBI:28938"/>
        <dbReference type="ChEBI" id="CHEBI:30823"/>
        <dbReference type="ChEBI" id="CHEBI:116314"/>
        <dbReference type="EC" id="3.5.1.99"/>
    </reaction>
    <physiologicalReaction direction="left-to-right" evidence="1">
        <dbReference type="Rhea" id="RHEA:26507"/>
    </physiologicalReaction>
</comment>
<comment type="catalytic activity">
    <reaction evidence="18">
        <text>(11Z)-eicosenamide + H2O = (11Z)-eicosenoate + NH4(+)</text>
        <dbReference type="Rhea" id="RHEA:63120"/>
        <dbReference type="ChEBI" id="CHEBI:15377"/>
        <dbReference type="ChEBI" id="CHEBI:28938"/>
        <dbReference type="ChEBI" id="CHEBI:32426"/>
        <dbReference type="ChEBI" id="CHEBI:146167"/>
    </reaction>
    <physiologicalReaction direction="left-to-right" evidence="18">
        <dbReference type="Rhea" id="RHEA:63121"/>
    </physiologicalReaction>
</comment>
<evidence type="ECO:0000256" key="26">
    <source>
        <dbReference type="ARBA" id="ARBA00052458"/>
    </source>
</evidence>
<dbReference type="InterPro" id="IPR023631">
    <property type="entry name" value="Amidase_dom"/>
</dbReference>
<evidence type="ECO:0000313" key="43">
    <source>
        <dbReference type="Proteomes" id="UP000264820"/>
    </source>
</evidence>
<evidence type="ECO:0000256" key="37">
    <source>
        <dbReference type="ARBA" id="ARBA00077216"/>
    </source>
</evidence>
<evidence type="ECO:0000256" key="7">
    <source>
        <dbReference type="ARBA" id="ARBA00023098"/>
    </source>
</evidence>
<evidence type="ECO:0000256" key="8">
    <source>
        <dbReference type="ARBA" id="ARBA00047450"/>
    </source>
</evidence>
<dbReference type="PROSITE" id="PS51257">
    <property type="entry name" value="PROKAR_LIPOPROTEIN"/>
    <property type="match status" value="1"/>
</dbReference>
<feature type="active site" description="Acyl-ester intermediate" evidence="38">
    <location>
        <position position="251"/>
    </location>
</feature>
<feature type="transmembrane region" description="Helical" evidence="40">
    <location>
        <begin position="20"/>
        <end position="40"/>
    </location>
</feature>
<evidence type="ECO:0000256" key="28">
    <source>
        <dbReference type="ARBA" id="ARBA00052514"/>
    </source>
</evidence>
<comment type="catalytic activity">
    <reaction evidence="27">
        <text>(6Z)-octadecenamide + H2O = (6Z)-octadecenoate + NH4(+)</text>
        <dbReference type="Rhea" id="RHEA:63008"/>
        <dbReference type="ChEBI" id="CHEBI:15377"/>
        <dbReference type="ChEBI" id="CHEBI:28938"/>
        <dbReference type="ChEBI" id="CHEBI:32375"/>
        <dbReference type="ChEBI" id="CHEBI:146168"/>
    </reaction>
    <physiologicalReaction direction="left-to-right" evidence="27">
        <dbReference type="Rhea" id="RHEA:63009"/>
    </physiologicalReaction>
</comment>
<comment type="catalytic activity">
    <reaction evidence="32">
        <text>(8Z,11Z,14Z)-eicosatrienamide + H2O = (8Z,11Z,14Z)-eicosatrienoate + NH4(+)</text>
        <dbReference type="Rhea" id="RHEA:62996"/>
        <dbReference type="ChEBI" id="CHEBI:15377"/>
        <dbReference type="ChEBI" id="CHEBI:28938"/>
        <dbReference type="ChEBI" id="CHEBI:71589"/>
        <dbReference type="ChEBI" id="CHEBI:146163"/>
    </reaction>
    <physiologicalReaction direction="left-to-right" evidence="32">
        <dbReference type="Rhea" id="RHEA:62997"/>
    </physiologicalReaction>
</comment>
<evidence type="ECO:0000256" key="1">
    <source>
        <dbReference type="ARBA" id="ARBA00000208"/>
    </source>
</evidence>
<evidence type="ECO:0000256" key="5">
    <source>
        <dbReference type="ARBA" id="ARBA00022801"/>
    </source>
</evidence>
<comment type="catalytic activity">
    <reaction evidence="31">
        <text>(11Z,14Z,17Z)-eicosatrienamide + H2O = (11Z,14Z,17Z)-eicosatrienoate + NH4(+)</text>
        <dbReference type="Rhea" id="RHEA:63000"/>
        <dbReference type="ChEBI" id="CHEBI:15377"/>
        <dbReference type="ChEBI" id="CHEBI:28938"/>
        <dbReference type="ChEBI" id="CHEBI:77223"/>
        <dbReference type="ChEBI" id="CHEBI:146164"/>
    </reaction>
    <physiologicalReaction direction="left-to-right" evidence="31">
        <dbReference type="Rhea" id="RHEA:63001"/>
    </physiologicalReaction>
</comment>
<evidence type="ECO:0000256" key="39">
    <source>
        <dbReference type="PIRSR" id="PIRSR001221-2"/>
    </source>
</evidence>
<keyword evidence="43" id="KW-1185">Reference proteome</keyword>
<feature type="active site" description="Charge relay system" evidence="38">
    <location>
        <position position="152"/>
    </location>
</feature>
<comment type="catalytic activity">
    <reaction evidence="29">
        <text>N-tricosanoyl-taurine + H2O = tricosanoate + taurine</text>
        <dbReference type="Rhea" id="RHEA:63164"/>
        <dbReference type="ChEBI" id="CHEBI:15377"/>
        <dbReference type="ChEBI" id="CHEBI:79007"/>
        <dbReference type="ChEBI" id="CHEBI:146197"/>
        <dbReference type="ChEBI" id="CHEBI:507393"/>
    </reaction>
    <physiologicalReaction direction="left-to-right" evidence="29">
        <dbReference type="Rhea" id="RHEA:63165"/>
    </physiologicalReaction>
</comment>
<evidence type="ECO:0000256" key="24">
    <source>
        <dbReference type="ARBA" id="ARBA00052337"/>
    </source>
</evidence>
<comment type="catalytic activity">
    <reaction evidence="20">
        <text>N-octadecanoyl ethanolamine + H2O = octadecanoate + ethanolamine</text>
        <dbReference type="Rhea" id="RHEA:63124"/>
        <dbReference type="ChEBI" id="CHEBI:15377"/>
        <dbReference type="ChEBI" id="CHEBI:25629"/>
        <dbReference type="ChEBI" id="CHEBI:57603"/>
        <dbReference type="ChEBI" id="CHEBI:85299"/>
    </reaction>
    <physiologicalReaction direction="left-to-right" evidence="20">
        <dbReference type="Rhea" id="RHEA:63125"/>
    </physiologicalReaction>
</comment>
<comment type="catalytic activity">
    <reaction evidence="25">
        <text>(9Z,12Z)-octadecadienamide + H2O = (9Z,12Z)-octadecadienoate + NH4(+)</text>
        <dbReference type="Rhea" id="RHEA:63020"/>
        <dbReference type="ChEBI" id="CHEBI:15377"/>
        <dbReference type="ChEBI" id="CHEBI:28938"/>
        <dbReference type="ChEBI" id="CHEBI:30245"/>
        <dbReference type="ChEBI" id="CHEBI:82984"/>
    </reaction>
    <physiologicalReaction direction="left-to-right" evidence="25">
        <dbReference type="Rhea" id="RHEA:63021"/>
    </physiologicalReaction>
</comment>
<dbReference type="OMA" id="LAWQEEL"/>
<evidence type="ECO:0000256" key="15">
    <source>
        <dbReference type="ARBA" id="ARBA00050766"/>
    </source>
</evidence>
<evidence type="ECO:0000256" key="12">
    <source>
        <dbReference type="ARBA" id="ARBA00050294"/>
    </source>
</evidence>
<comment type="catalytic activity">
    <reaction evidence="9">
        <text>2-(5Z,8Z,11Z,14Z-eicosatetraenoyl)-glycerol + H2O = glycerol + (5Z,8Z,11Z,14Z)-eicosatetraenoate + H(+)</text>
        <dbReference type="Rhea" id="RHEA:26132"/>
        <dbReference type="ChEBI" id="CHEBI:15377"/>
        <dbReference type="ChEBI" id="CHEBI:15378"/>
        <dbReference type="ChEBI" id="CHEBI:17754"/>
        <dbReference type="ChEBI" id="CHEBI:32395"/>
        <dbReference type="ChEBI" id="CHEBI:52392"/>
    </reaction>
    <physiologicalReaction direction="left-to-right" evidence="9">
        <dbReference type="Rhea" id="RHEA:26133"/>
    </physiologicalReaction>
</comment>
<keyword evidence="40" id="KW-0812">Transmembrane</keyword>
<comment type="catalytic activity">
    <reaction evidence="22">
        <text>N-docosanoyl-taurine + H2O = docosanoate + taurine</text>
        <dbReference type="Rhea" id="RHEA:63156"/>
        <dbReference type="ChEBI" id="CHEBI:15377"/>
        <dbReference type="ChEBI" id="CHEBI:23858"/>
        <dbReference type="ChEBI" id="CHEBI:146196"/>
        <dbReference type="ChEBI" id="CHEBI:507393"/>
    </reaction>
    <physiologicalReaction direction="left-to-right" evidence="22">
        <dbReference type="Rhea" id="RHEA:63157"/>
    </physiologicalReaction>
</comment>
<evidence type="ECO:0000256" key="2">
    <source>
        <dbReference type="ARBA" id="ARBA00009199"/>
    </source>
</evidence>
<dbReference type="Gene3D" id="3.90.1300.10">
    <property type="entry name" value="Amidase signature (AS) domain"/>
    <property type="match status" value="1"/>
</dbReference>
<comment type="catalytic activity">
    <reaction evidence="11">
        <text>N-(5Z,8Z,11Z,14Z-eicosatetraenoyl)-ethanolamine + H2O = ethanolamine + (5Z,8Z,11Z,14Z)-eicosatetraenoate</text>
        <dbReference type="Rhea" id="RHEA:26136"/>
        <dbReference type="ChEBI" id="CHEBI:2700"/>
        <dbReference type="ChEBI" id="CHEBI:15377"/>
        <dbReference type="ChEBI" id="CHEBI:32395"/>
        <dbReference type="ChEBI" id="CHEBI:57603"/>
        <dbReference type="EC" id="3.5.1.99"/>
    </reaction>
    <physiologicalReaction direction="left-to-right" evidence="11">
        <dbReference type="Rhea" id="RHEA:26137"/>
    </physiologicalReaction>
</comment>
<comment type="catalytic activity">
    <reaction evidence="10">
        <text>N-(9Z-octadecenoyl) ethanolamine + H2O = ethanolamine + (9Z)-octadecenoate</text>
        <dbReference type="Rhea" id="RHEA:45060"/>
        <dbReference type="ChEBI" id="CHEBI:15377"/>
        <dbReference type="ChEBI" id="CHEBI:30823"/>
        <dbReference type="ChEBI" id="CHEBI:57603"/>
        <dbReference type="ChEBI" id="CHEBI:71466"/>
    </reaction>
    <physiologicalReaction direction="left-to-right" evidence="10">
        <dbReference type="Rhea" id="RHEA:45061"/>
    </physiologicalReaction>
</comment>
<evidence type="ECO:0000256" key="22">
    <source>
        <dbReference type="ARBA" id="ARBA00051914"/>
    </source>
</evidence>
<dbReference type="STRING" id="109280.ENSHCOP00000027202"/>
<comment type="catalytic activity">
    <reaction evidence="21">
        <text>N-tetracosanoyl-taurine + H2O = tetracosanoate + taurine</text>
        <dbReference type="Rhea" id="RHEA:63140"/>
        <dbReference type="ChEBI" id="CHEBI:15377"/>
        <dbReference type="ChEBI" id="CHEBI:31014"/>
        <dbReference type="ChEBI" id="CHEBI:132049"/>
        <dbReference type="ChEBI" id="CHEBI:507393"/>
    </reaction>
    <physiologicalReaction direction="left-to-right" evidence="21">
        <dbReference type="Rhea" id="RHEA:63141"/>
    </physiologicalReaction>
</comment>
<evidence type="ECO:0000256" key="11">
    <source>
        <dbReference type="ARBA" id="ARBA00048606"/>
    </source>
</evidence>
<evidence type="ECO:0000256" key="13">
    <source>
        <dbReference type="ARBA" id="ARBA00050403"/>
    </source>
</evidence>
<evidence type="ECO:0000256" key="3">
    <source>
        <dbReference type="ARBA" id="ARBA00012112"/>
    </source>
</evidence>
<evidence type="ECO:0000256" key="23">
    <source>
        <dbReference type="ARBA" id="ARBA00052289"/>
    </source>
</evidence>
<keyword evidence="40" id="KW-0472">Membrane</keyword>
<dbReference type="Ensembl" id="ENSHCOT00000023116.1">
    <property type="protein sequence ID" value="ENSHCOP00000027202.1"/>
    <property type="gene ID" value="ENSHCOG00000000498.1"/>
</dbReference>
<dbReference type="InterPro" id="IPR036928">
    <property type="entry name" value="AS_sf"/>
</dbReference>
<keyword evidence="5" id="KW-0378">Hydrolase</keyword>
<keyword evidence="4" id="KW-0597">Phosphoprotein</keyword>
<evidence type="ECO:0000256" key="27">
    <source>
        <dbReference type="ARBA" id="ARBA00052512"/>
    </source>
</evidence>
<evidence type="ECO:0000256" key="4">
    <source>
        <dbReference type="ARBA" id="ARBA00022553"/>
    </source>
</evidence>
<evidence type="ECO:0000256" key="19">
    <source>
        <dbReference type="ARBA" id="ARBA00051346"/>
    </source>
</evidence>
<evidence type="ECO:0000259" key="41">
    <source>
        <dbReference type="Pfam" id="PF01425"/>
    </source>
</evidence>
<evidence type="ECO:0000256" key="32">
    <source>
        <dbReference type="ARBA" id="ARBA00052857"/>
    </source>
</evidence>
<dbReference type="PIRSF" id="PIRSF001221">
    <property type="entry name" value="Amidase_fungi"/>
    <property type="match status" value="1"/>
</dbReference>
<comment type="catalytic activity">
    <reaction evidence="12">
        <text>N-(5Z,8Z,11Z,14Z-eicosatetraenoyl)-L-serine + H2O = (5Z,8Z,11Z,14Z)-eicosatetraenoate + L-serine</text>
        <dbReference type="Rhea" id="RHEA:64116"/>
        <dbReference type="ChEBI" id="CHEBI:15377"/>
        <dbReference type="ChEBI" id="CHEBI:32395"/>
        <dbReference type="ChEBI" id="CHEBI:33384"/>
        <dbReference type="ChEBI" id="CHEBI:149697"/>
    </reaction>
    <physiologicalReaction direction="left-to-right" evidence="12">
        <dbReference type="Rhea" id="RHEA:64117"/>
    </physiologicalReaction>
</comment>
<evidence type="ECO:0000256" key="16">
    <source>
        <dbReference type="ARBA" id="ARBA00050992"/>
    </source>
</evidence>
<keyword evidence="40" id="KW-1133">Transmembrane helix</keyword>
<dbReference type="InterPro" id="IPR052096">
    <property type="entry name" value="Endocannabinoid_amidase"/>
</dbReference>
<feature type="binding site" evidence="39">
    <location>
        <position position="201"/>
    </location>
    <ligand>
        <name>substrate</name>
    </ligand>
</feature>
<dbReference type="PROSITE" id="PS00571">
    <property type="entry name" value="AMIDASES"/>
    <property type="match status" value="1"/>
</dbReference>
<dbReference type="FunFam" id="3.90.1300.10:FF:000001">
    <property type="entry name" value="Fatty-acid amide hydrolase 1"/>
    <property type="match status" value="1"/>
</dbReference>
<organism evidence="42 43">
    <name type="scientific">Hippocampus comes</name>
    <name type="common">Tiger tail seahorse</name>
    <dbReference type="NCBI Taxonomy" id="109280"/>
    <lineage>
        <taxon>Eukaryota</taxon>
        <taxon>Metazoa</taxon>
        <taxon>Chordata</taxon>
        <taxon>Craniata</taxon>
        <taxon>Vertebrata</taxon>
        <taxon>Euteleostomi</taxon>
        <taxon>Actinopterygii</taxon>
        <taxon>Neopterygii</taxon>
        <taxon>Teleostei</taxon>
        <taxon>Neoteleostei</taxon>
        <taxon>Acanthomorphata</taxon>
        <taxon>Syngnathiaria</taxon>
        <taxon>Syngnathiformes</taxon>
        <taxon>Syngnathoidei</taxon>
        <taxon>Syngnathidae</taxon>
        <taxon>Hippocampus</taxon>
    </lineage>
</organism>
<comment type="similarity">
    <text evidence="2">Belongs to the amidase family.</text>
</comment>
<comment type="catalytic activity">
    <reaction evidence="8">
        <text>(9Z)-octadecenoate + glycine = N-(9Z-octadecenoyl)glycine + H2O</text>
        <dbReference type="Rhea" id="RHEA:51316"/>
        <dbReference type="ChEBI" id="CHEBI:15377"/>
        <dbReference type="ChEBI" id="CHEBI:30823"/>
        <dbReference type="ChEBI" id="CHEBI:57305"/>
        <dbReference type="ChEBI" id="CHEBI:133992"/>
    </reaction>
    <physiologicalReaction direction="right-to-left" evidence="8">
        <dbReference type="Rhea" id="RHEA:51318"/>
    </physiologicalReaction>
</comment>
<comment type="catalytic activity">
    <reaction evidence="16">
        <text>N-(15Z-tetracosenoyl)-ethanolamine + H2O = (15Z)-tetracosenoate + ethanolamine</text>
        <dbReference type="Rhea" id="RHEA:63144"/>
        <dbReference type="ChEBI" id="CHEBI:15377"/>
        <dbReference type="ChEBI" id="CHEBI:32392"/>
        <dbReference type="ChEBI" id="CHEBI:57603"/>
        <dbReference type="ChEBI" id="CHEBI:146187"/>
    </reaction>
    <physiologicalReaction direction="left-to-right" evidence="16">
        <dbReference type="Rhea" id="RHEA:63145"/>
    </physiologicalReaction>
</comment>
<dbReference type="AlphaFoldDB" id="A0A3Q3E8Q1"/>
<evidence type="ECO:0000256" key="21">
    <source>
        <dbReference type="ARBA" id="ARBA00051492"/>
    </source>
</evidence>
<dbReference type="GO" id="GO:0009062">
    <property type="term" value="P:fatty acid catabolic process"/>
    <property type="evidence" value="ECO:0007669"/>
    <property type="project" value="TreeGrafter"/>
</dbReference>